<evidence type="ECO:0000313" key="1">
    <source>
        <dbReference type="EMBL" id="GAA3221356.1"/>
    </source>
</evidence>
<sequence length="59" mass="6229">MAGATVALERGRALMLSEALKARDARLDRLASGPHHALATRYRATMARITALTGAAPDL</sequence>
<protein>
    <submittedName>
        <fullName evidence="1">Uncharacterized protein</fullName>
    </submittedName>
</protein>
<keyword evidence="2" id="KW-1185">Reference proteome</keyword>
<name>A0ABP6QGL9_9ACTN</name>
<gene>
    <name evidence="1" type="ORF">GCM10010468_46440</name>
</gene>
<comment type="caution">
    <text evidence="1">The sequence shown here is derived from an EMBL/GenBank/DDBJ whole genome shotgun (WGS) entry which is preliminary data.</text>
</comment>
<accession>A0ABP6QGL9</accession>
<organism evidence="1 2">
    <name type="scientific">Actinocorallia longicatena</name>
    <dbReference type="NCBI Taxonomy" id="111803"/>
    <lineage>
        <taxon>Bacteria</taxon>
        <taxon>Bacillati</taxon>
        <taxon>Actinomycetota</taxon>
        <taxon>Actinomycetes</taxon>
        <taxon>Streptosporangiales</taxon>
        <taxon>Thermomonosporaceae</taxon>
        <taxon>Actinocorallia</taxon>
    </lineage>
</organism>
<dbReference type="Proteomes" id="UP001501237">
    <property type="component" value="Unassembled WGS sequence"/>
</dbReference>
<reference evidence="2" key="1">
    <citation type="journal article" date="2019" name="Int. J. Syst. Evol. Microbiol.">
        <title>The Global Catalogue of Microorganisms (GCM) 10K type strain sequencing project: providing services to taxonomists for standard genome sequencing and annotation.</title>
        <authorList>
            <consortium name="The Broad Institute Genomics Platform"/>
            <consortium name="The Broad Institute Genome Sequencing Center for Infectious Disease"/>
            <person name="Wu L."/>
            <person name="Ma J."/>
        </authorList>
    </citation>
    <scope>NUCLEOTIDE SEQUENCE [LARGE SCALE GENOMIC DNA]</scope>
    <source>
        <strain evidence="2">JCM 9377</strain>
    </source>
</reference>
<evidence type="ECO:0000313" key="2">
    <source>
        <dbReference type="Proteomes" id="UP001501237"/>
    </source>
</evidence>
<dbReference type="EMBL" id="BAAAUV010000012">
    <property type="protein sequence ID" value="GAA3221356.1"/>
    <property type="molecule type" value="Genomic_DNA"/>
</dbReference>
<proteinExistence type="predicted"/>